<feature type="coiled-coil region" evidence="5">
    <location>
        <begin position="134"/>
        <end position="161"/>
    </location>
</feature>
<feature type="region of interest" description="Disordered" evidence="6">
    <location>
        <begin position="192"/>
        <end position="233"/>
    </location>
</feature>
<dbReference type="InterPro" id="IPR040141">
    <property type="entry name" value="ZPR1"/>
</dbReference>
<name>A0A1Y1JGM2_PLAGO</name>
<evidence type="ECO:0000256" key="1">
    <source>
        <dbReference type="ARBA" id="ARBA00008354"/>
    </source>
</evidence>
<evidence type="ECO:0000256" key="4">
    <source>
        <dbReference type="ARBA" id="ARBA00022833"/>
    </source>
</evidence>
<evidence type="ECO:0000256" key="2">
    <source>
        <dbReference type="ARBA" id="ARBA00022723"/>
    </source>
</evidence>
<keyword evidence="5" id="KW-0175">Coiled coil</keyword>
<evidence type="ECO:0000313" key="8">
    <source>
        <dbReference type="EMBL" id="GAW81671.1"/>
    </source>
</evidence>
<feature type="domain" description="Zinc finger ZPR1-type" evidence="7">
    <location>
        <begin position="33"/>
        <end position="176"/>
    </location>
</feature>
<dbReference type="EMBL" id="BDQF01000012">
    <property type="protein sequence ID" value="GAW81671.1"/>
    <property type="molecule type" value="Genomic_DNA"/>
</dbReference>
<organism evidence="8 9">
    <name type="scientific">Plasmodium gonderi</name>
    <dbReference type="NCBI Taxonomy" id="77519"/>
    <lineage>
        <taxon>Eukaryota</taxon>
        <taxon>Sar</taxon>
        <taxon>Alveolata</taxon>
        <taxon>Apicomplexa</taxon>
        <taxon>Aconoidasida</taxon>
        <taxon>Haemosporida</taxon>
        <taxon>Plasmodiidae</taxon>
        <taxon>Plasmodium</taxon>
        <taxon>Plasmodium (Plasmodium)</taxon>
    </lineage>
</organism>
<dbReference type="OMA" id="KCTFDQN"/>
<gene>
    <name evidence="8" type="ORF">PGO_111200</name>
</gene>
<dbReference type="Pfam" id="PF22794">
    <property type="entry name" value="jr-ZPR1"/>
    <property type="match status" value="3"/>
</dbReference>
<dbReference type="Pfam" id="PF03367">
    <property type="entry name" value="Zn_ribbon_ZPR1"/>
    <property type="match status" value="2"/>
</dbReference>
<dbReference type="Gene3D" id="2.20.25.420">
    <property type="entry name" value="ZPR1, zinc finger domain"/>
    <property type="match status" value="2"/>
</dbReference>
<accession>A0A1Y1JGM2</accession>
<keyword evidence="4" id="KW-0862">Zinc</keyword>
<evidence type="ECO:0000256" key="5">
    <source>
        <dbReference type="SAM" id="Coils"/>
    </source>
</evidence>
<evidence type="ECO:0000313" key="9">
    <source>
        <dbReference type="Proteomes" id="UP000195521"/>
    </source>
</evidence>
<comment type="similarity">
    <text evidence="1">Belongs to the ZPR1 family.</text>
</comment>
<evidence type="ECO:0000259" key="7">
    <source>
        <dbReference type="SMART" id="SM00709"/>
    </source>
</evidence>
<dbReference type="GO" id="GO:0005634">
    <property type="term" value="C:nucleus"/>
    <property type="evidence" value="ECO:0007669"/>
    <property type="project" value="TreeGrafter"/>
</dbReference>
<comment type="caution">
    <text evidence="8">The sequence shown here is derived from an EMBL/GenBank/DDBJ whole genome shotgun (WGS) entry which is preliminary data.</text>
</comment>
<keyword evidence="3 8" id="KW-0863">Zinc-finger</keyword>
<dbReference type="InterPro" id="IPR042452">
    <property type="entry name" value="ZPR1_Znf1/2"/>
</dbReference>
<dbReference type="SMART" id="SM00709">
    <property type="entry name" value="Zpr1"/>
    <property type="match status" value="2"/>
</dbReference>
<dbReference type="Gene3D" id="2.60.120.1040">
    <property type="entry name" value="ZPR1, A/B domain"/>
    <property type="match status" value="2"/>
</dbReference>
<dbReference type="OrthoDB" id="308464at2759"/>
<dbReference type="AlphaFoldDB" id="A0A1Y1JGM2"/>
<protein>
    <submittedName>
        <fullName evidence="8">Zinc-finger domain containing protein</fullName>
    </submittedName>
</protein>
<sequence>METDINNETRDAIKEDGEDEGKNPLDDTIEVRSMCINCEQEGTNKIVKLQIPYFKNILIHSFECEFCNYKNNVIQDLNTIKEKGIKIIFKISKREHMDRQLVKSEYGVLRIPQIDFEIPKETQKGSINTIEGFLQTALSNLSEYLRNLKQMYNEVNGLTKDVPAQIVEEEANQVQHGENSQNNASVGIQNMETASDDQGAKKKEEIESMNEYRRDRNEIGKGEYSNNANEEQSNQQMTIENYIKLIETTVQNLSIYVVSKELPFTIEIVDPSGLSSLEHYDEDIKSNTVKVEYYERNKQELNEMGFYEEDFEDKMKERNLNPNGNEEKQEDIDGRKKFKKENYDFIKKYVYMNGGTNNNDERNNTNGGNTAIRYKNISEEEEDKLIESFASNCPCCNYMGANNFCEINIPGFKKCLIMSYVCTNCNFKTSEIKSSGEINPKGKKITLTVKSKSDLNRFVIKSEMASIHIPIVDLISDYGTLGGSLTTIEGLILKIIESLEDKFKFLLGDSSTNMYNYDNKNDNTTEGMQTKGKTNGNLLHNNEISSDESITNKVKTLIANLYKLCKTNELCPFDIIIDDIASNSYISSDNIGHDDNLKEEEYERTFEQNDMLGITSMITENY</sequence>
<dbReference type="InterPro" id="IPR004457">
    <property type="entry name" value="Znf_ZPR1"/>
</dbReference>
<feature type="region of interest" description="Disordered" evidence="6">
    <location>
        <begin position="1"/>
        <end position="25"/>
    </location>
</feature>
<dbReference type="InterPro" id="IPR056180">
    <property type="entry name" value="ZPR1_jr_dom"/>
</dbReference>
<evidence type="ECO:0000256" key="3">
    <source>
        <dbReference type="ARBA" id="ARBA00022771"/>
    </source>
</evidence>
<dbReference type="GO" id="GO:0008270">
    <property type="term" value="F:zinc ion binding"/>
    <property type="evidence" value="ECO:0007669"/>
    <property type="project" value="UniProtKB-KW"/>
</dbReference>
<dbReference type="GeneID" id="39748399"/>
<keyword evidence="9" id="KW-1185">Reference proteome</keyword>
<dbReference type="PANTHER" id="PTHR10876:SF0">
    <property type="entry name" value="ZINC FINGER PROTEIN ZPR1"/>
    <property type="match status" value="1"/>
</dbReference>
<proteinExistence type="inferred from homology"/>
<feature type="compositionally biased region" description="Basic and acidic residues" evidence="6">
    <location>
        <begin position="198"/>
        <end position="221"/>
    </location>
</feature>
<dbReference type="RefSeq" id="XP_028544260.1">
    <property type="nucleotide sequence ID" value="XM_028688459.1"/>
</dbReference>
<evidence type="ECO:0000256" key="6">
    <source>
        <dbReference type="SAM" id="MobiDB-lite"/>
    </source>
</evidence>
<feature type="domain" description="Zinc finger ZPR1-type" evidence="7">
    <location>
        <begin position="391"/>
        <end position="588"/>
    </location>
</feature>
<dbReference type="PANTHER" id="PTHR10876">
    <property type="entry name" value="ZINC FINGER PROTEIN ZPR1"/>
    <property type="match status" value="1"/>
</dbReference>
<feature type="compositionally biased region" description="Basic and acidic residues" evidence="6">
    <location>
        <begin position="7"/>
        <end position="25"/>
    </location>
</feature>
<keyword evidence="2" id="KW-0479">Metal-binding</keyword>
<reference evidence="9" key="1">
    <citation type="submission" date="2017-04" db="EMBL/GenBank/DDBJ databases">
        <title>Plasmodium gonderi genome.</title>
        <authorList>
            <person name="Arisue N."/>
            <person name="Honma H."/>
            <person name="Kawai S."/>
            <person name="Tougan T."/>
            <person name="Tanabe K."/>
            <person name="Horii T."/>
        </authorList>
    </citation>
    <scope>NUCLEOTIDE SEQUENCE [LARGE SCALE GENOMIC DNA]</scope>
    <source>
        <strain evidence="9">ATCC 30045</strain>
    </source>
</reference>
<dbReference type="Proteomes" id="UP000195521">
    <property type="component" value="Unassembled WGS sequence"/>
</dbReference>
<dbReference type="InterPro" id="IPR042451">
    <property type="entry name" value="ZPR1_A/B_dom"/>
</dbReference>